<dbReference type="Pfam" id="PF08240">
    <property type="entry name" value="ADH_N"/>
    <property type="match status" value="1"/>
</dbReference>
<dbReference type="Gene3D" id="3.90.180.10">
    <property type="entry name" value="Medium-chain alcohol dehydrogenases, catalytic domain"/>
    <property type="match status" value="1"/>
</dbReference>
<sequence length="328" mass="32456">MRALCIAEPSADAATTSVAEVERPRPGPGQVTIAVGHAGINFIDVMARRGDPGYASAWPYVPGLEVAGTVEETGSGVDHVRPGQRVAAFTPGGGLAEVAVADAGVTVAVPDGVSFAQAAAAPLVVATAVLLLTDRARLRPGESVLLHSASGGIGSVLSQVAAALGSGTRVGTVGRPDKIAAGRAAGWDEVFARDDDLVAAIRGVAPDGVDVILDPTGTGLLEVDLDVAAPGARIVLFGNAAGGVPAPLPPAGRLIGGNVGVIGFSMSRLTATAPGVAASALEHGLDMIAAGEIRPPITVVESLAAVGEVHDLLAQGRGSGKYVVRVAG</sequence>
<protein>
    <submittedName>
        <fullName evidence="4">NADPH2:quinone reductase</fullName>
    </submittedName>
</protein>
<evidence type="ECO:0000256" key="1">
    <source>
        <dbReference type="ARBA" id="ARBA00022857"/>
    </source>
</evidence>
<evidence type="ECO:0000259" key="3">
    <source>
        <dbReference type="SMART" id="SM00829"/>
    </source>
</evidence>
<evidence type="ECO:0000256" key="2">
    <source>
        <dbReference type="ARBA" id="ARBA00023002"/>
    </source>
</evidence>
<dbReference type="SUPFAM" id="SSF51735">
    <property type="entry name" value="NAD(P)-binding Rossmann-fold domains"/>
    <property type="match status" value="1"/>
</dbReference>
<gene>
    <name evidence="4" type="ORF">SAMN04489730_2723</name>
</gene>
<keyword evidence="1" id="KW-0521">NADP</keyword>
<dbReference type="InterPro" id="IPR013149">
    <property type="entry name" value="ADH-like_C"/>
</dbReference>
<dbReference type="STRING" id="546364.SAMN04489730_2723"/>
<dbReference type="SUPFAM" id="SSF50129">
    <property type="entry name" value="GroES-like"/>
    <property type="match status" value="1"/>
</dbReference>
<dbReference type="RefSeq" id="WP_072476621.1">
    <property type="nucleotide sequence ID" value="NZ_FPJG01000006.1"/>
</dbReference>
<dbReference type="InterPro" id="IPR036291">
    <property type="entry name" value="NAD(P)-bd_dom_sf"/>
</dbReference>
<dbReference type="Pfam" id="PF00107">
    <property type="entry name" value="ADH_zinc_N"/>
    <property type="match status" value="1"/>
</dbReference>
<evidence type="ECO:0000313" key="5">
    <source>
        <dbReference type="Proteomes" id="UP000182740"/>
    </source>
</evidence>
<dbReference type="Proteomes" id="UP000182740">
    <property type="component" value="Unassembled WGS sequence"/>
</dbReference>
<dbReference type="InterPro" id="IPR013154">
    <property type="entry name" value="ADH-like_N"/>
</dbReference>
<dbReference type="InterPro" id="IPR011032">
    <property type="entry name" value="GroES-like_sf"/>
</dbReference>
<dbReference type="OrthoDB" id="4190732at2"/>
<evidence type="ECO:0000313" key="4">
    <source>
        <dbReference type="EMBL" id="SFW67422.1"/>
    </source>
</evidence>
<dbReference type="SMART" id="SM00829">
    <property type="entry name" value="PKS_ER"/>
    <property type="match status" value="1"/>
</dbReference>
<dbReference type="InterPro" id="IPR020843">
    <property type="entry name" value="ER"/>
</dbReference>
<feature type="domain" description="Enoyl reductase (ER)" evidence="3">
    <location>
        <begin position="11"/>
        <end position="324"/>
    </location>
</feature>
<dbReference type="GO" id="GO:0016651">
    <property type="term" value="F:oxidoreductase activity, acting on NAD(P)H"/>
    <property type="evidence" value="ECO:0007669"/>
    <property type="project" value="TreeGrafter"/>
</dbReference>
<accession>A0A1K1R730</accession>
<dbReference type="EMBL" id="FPJG01000006">
    <property type="protein sequence ID" value="SFW67422.1"/>
    <property type="molecule type" value="Genomic_DNA"/>
</dbReference>
<dbReference type="PANTHER" id="PTHR48106">
    <property type="entry name" value="QUINONE OXIDOREDUCTASE PIG3-RELATED"/>
    <property type="match status" value="1"/>
</dbReference>
<keyword evidence="2" id="KW-0560">Oxidoreductase</keyword>
<proteinExistence type="predicted"/>
<dbReference type="GO" id="GO:0070402">
    <property type="term" value="F:NADPH binding"/>
    <property type="evidence" value="ECO:0007669"/>
    <property type="project" value="TreeGrafter"/>
</dbReference>
<reference evidence="5" key="1">
    <citation type="submission" date="2016-11" db="EMBL/GenBank/DDBJ databases">
        <authorList>
            <person name="Varghese N."/>
            <person name="Submissions S."/>
        </authorList>
    </citation>
    <scope>NUCLEOTIDE SEQUENCE [LARGE SCALE GENOMIC DNA]</scope>
    <source>
        <strain evidence="5">DSM 44671</strain>
    </source>
</reference>
<name>A0A1K1R730_9PSEU</name>
<organism evidence="4 5">
    <name type="scientific">Amycolatopsis australiensis</name>
    <dbReference type="NCBI Taxonomy" id="546364"/>
    <lineage>
        <taxon>Bacteria</taxon>
        <taxon>Bacillati</taxon>
        <taxon>Actinomycetota</taxon>
        <taxon>Actinomycetes</taxon>
        <taxon>Pseudonocardiales</taxon>
        <taxon>Pseudonocardiaceae</taxon>
        <taxon>Amycolatopsis</taxon>
    </lineage>
</organism>
<dbReference type="Gene3D" id="3.40.50.720">
    <property type="entry name" value="NAD(P)-binding Rossmann-like Domain"/>
    <property type="match status" value="1"/>
</dbReference>
<dbReference type="AlphaFoldDB" id="A0A1K1R730"/>
<keyword evidence="5" id="KW-1185">Reference proteome</keyword>